<evidence type="ECO:0000313" key="3">
    <source>
        <dbReference type="EMBL" id="KAJ8981505.1"/>
    </source>
</evidence>
<dbReference type="PANTHER" id="PTHR24366">
    <property type="entry name" value="IG(IMMUNOGLOBULIN) AND LRR(LEUCINE RICH REPEAT) DOMAINS"/>
    <property type="match status" value="1"/>
</dbReference>
<dbReference type="Pfam" id="PF13306">
    <property type="entry name" value="LRR_5"/>
    <property type="match status" value="1"/>
</dbReference>
<name>A0ABQ9JT71_9CUCU</name>
<dbReference type="InterPro" id="IPR026906">
    <property type="entry name" value="LRR_5"/>
</dbReference>
<dbReference type="Pfam" id="PF13855">
    <property type="entry name" value="LRR_8"/>
    <property type="match status" value="1"/>
</dbReference>
<protein>
    <submittedName>
        <fullName evidence="3">Uncharacterized protein</fullName>
    </submittedName>
</protein>
<keyword evidence="1" id="KW-0433">Leucine-rich repeat</keyword>
<dbReference type="Proteomes" id="UP001162164">
    <property type="component" value="Unassembled WGS sequence"/>
</dbReference>
<dbReference type="Gene3D" id="3.80.10.10">
    <property type="entry name" value="Ribonuclease Inhibitor"/>
    <property type="match status" value="2"/>
</dbReference>
<dbReference type="SMART" id="SM00369">
    <property type="entry name" value="LRR_TYP"/>
    <property type="match status" value="4"/>
</dbReference>
<sequence>MYILNGDLGIFTNELTPSLEILQLDNNEIYNIEDSSFSNLTKFKKIDLEQNRLEFWRPEWFENTLSLEFPKLKEIWFNYNEITMIQEDAFKEVRYLEYLGVAHNRLTKIEAISFPNTLRISTLFINANYLNYMTDKVLQKLAAVKIVMDYNPWKCECLDHVCKETIYRTVLFLKNSTGTCTDTVDDELTQRYIGLLRNLSNPVDLTCAQLE</sequence>
<keyword evidence="4" id="KW-1185">Reference proteome</keyword>
<organism evidence="3 4">
    <name type="scientific">Molorchus minor</name>
    <dbReference type="NCBI Taxonomy" id="1323400"/>
    <lineage>
        <taxon>Eukaryota</taxon>
        <taxon>Metazoa</taxon>
        <taxon>Ecdysozoa</taxon>
        <taxon>Arthropoda</taxon>
        <taxon>Hexapoda</taxon>
        <taxon>Insecta</taxon>
        <taxon>Pterygota</taxon>
        <taxon>Neoptera</taxon>
        <taxon>Endopterygota</taxon>
        <taxon>Coleoptera</taxon>
        <taxon>Polyphaga</taxon>
        <taxon>Cucujiformia</taxon>
        <taxon>Chrysomeloidea</taxon>
        <taxon>Cerambycidae</taxon>
        <taxon>Lamiinae</taxon>
        <taxon>Monochamini</taxon>
        <taxon>Molorchus</taxon>
    </lineage>
</organism>
<evidence type="ECO:0000313" key="4">
    <source>
        <dbReference type="Proteomes" id="UP001162164"/>
    </source>
</evidence>
<reference evidence="3" key="1">
    <citation type="journal article" date="2023" name="Insect Mol. Biol.">
        <title>Genome sequencing provides insights into the evolution of gene families encoding plant cell wall-degrading enzymes in longhorned beetles.</title>
        <authorList>
            <person name="Shin N.R."/>
            <person name="Okamura Y."/>
            <person name="Kirsch R."/>
            <person name="Pauchet Y."/>
        </authorList>
    </citation>
    <scope>NUCLEOTIDE SEQUENCE</scope>
    <source>
        <strain evidence="3">MMC_N1</strain>
    </source>
</reference>
<comment type="caution">
    <text evidence="3">The sequence shown here is derived from an EMBL/GenBank/DDBJ whole genome shotgun (WGS) entry which is preliminary data.</text>
</comment>
<dbReference type="PROSITE" id="PS51450">
    <property type="entry name" value="LRR"/>
    <property type="match status" value="1"/>
</dbReference>
<dbReference type="PANTHER" id="PTHR24366:SF96">
    <property type="entry name" value="LEUCINE RICH REPEAT CONTAINING 53"/>
    <property type="match status" value="1"/>
</dbReference>
<evidence type="ECO:0000256" key="1">
    <source>
        <dbReference type="ARBA" id="ARBA00022614"/>
    </source>
</evidence>
<accession>A0ABQ9JT71</accession>
<evidence type="ECO:0000256" key="2">
    <source>
        <dbReference type="ARBA" id="ARBA00022737"/>
    </source>
</evidence>
<dbReference type="InterPro" id="IPR032675">
    <property type="entry name" value="LRR_dom_sf"/>
</dbReference>
<gene>
    <name evidence="3" type="ORF">NQ317_016502</name>
</gene>
<dbReference type="InterPro" id="IPR001611">
    <property type="entry name" value="Leu-rich_rpt"/>
</dbReference>
<dbReference type="InterPro" id="IPR003591">
    <property type="entry name" value="Leu-rich_rpt_typical-subtyp"/>
</dbReference>
<proteinExistence type="predicted"/>
<dbReference type="SUPFAM" id="SSF52058">
    <property type="entry name" value="L domain-like"/>
    <property type="match status" value="1"/>
</dbReference>
<keyword evidence="2" id="KW-0677">Repeat</keyword>
<dbReference type="EMBL" id="JAPWTJ010000180">
    <property type="protein sequence ID" value="KAJ8981505.1"/>
    <property type="molecule type" value="Genomic_DNA"/>
</dbReference>